<dbReference type="AlphaFoldDB" id="A0A8S8X8M1"/>
<comment type="caution">
    <text evidence="4">The sequence shown here is derived from an EMBL/GenBank/DDBJ whole genome shotgun (WGS) entry which is preliminary data.</text>
</comment>
<dbReference type="Gene3D" id="3.40.50.2300">
    <property type="match status" value="1"/>
</dbReference>
<evidence type="ECO:0000313" key="5">
    <source>
        <dbReference type="Proteomes" id="UP000681075"/>
    </source>
</evidence>
<sequence>MQPPTLLIVDDDVAIRDLLAVMLARAGYVALCASDGLDAAEQLRRHRVDLVLTDVYMPGEDGLYVLRAASDLRIGVVVFTAERDAEYDPLRSAERLGAKAVLRKPFDPQLVLNTVRDCLALSGGTDGTVCAA</sequence>
<dbReference type="PROSITE" id="PS50110">
    <property type="entry name" value="RESPONSE_REGULATORY"/>
    <property type="match status" value="1"/>
</dbReference>
<gene>
    <name evidence="4" type="ORF">TMPK1_25050</name>
</gene>
<dbReference type="SMART" id="SM00448">
    <property type="entry name" value="REC"/>
    <property type="match status" value="1"/>
</dbReference>
<evidence type="ECO:0000313" key="4">
    <source>
        <dbReference type="EMBL" id="GIL40268.1"/>
    </source>
</evidence>
<dbReference type="PANTHER" id="PTHR44591">
    <property type="entry name" value="STRESS RESPONSE REGULATOR PROTEIN 1"/>
    <property type="match status" value="1"/>
</dbReference>
<dbReference type="Pfam" id="PF00072">
    <property type="entry name" value="Response_reg"/>
    <property type="match status" value="1"/>
</dbReference>
<keyword evidence="5" id="KW-1185">Reference proteome</keyword>
<evidence type="ECO:0000256" key="2">
    <source>
        <dbReference type="PROSITE-ProRule" id="PRU00169"/>
    </source>
</evidence>
<dbReference type="Proteomes" id="UP000681075">
    <property type="component" value="Unassembled WGS sequence"/>
</dbReference>
<dbReference type="SUPFAM" id="SSF52172">
    <property type="entry name" value="CheY-like"/>
    <property type="match status" value="1"/>
</dbReference>
<dbReference type="InterPro" id="IPR011006">
    <property type="entry name" value="CheY-like_superfamily"/>
</dbReference>
<reference evidence="4" key="1">
    <citation type="submission" date="2021-02" db="EMBL/GenBank/DDBJ databases">
        <title>Genome sequence of Rhodospirillales sp. strain TMPK1 isolated from soil.</title>
        <authorList>
            <person name="Nakai R."/>
            <person name="Kusada H."/>
            <person name="Tamaki H."/>
        </authorList>
    </citation>
    <scope>NUCLEOTIDE SEQUENCE</scope>
    <source>
        <strain evidence="4">TMPK1</strain>
    </source>
</reference>
<dbReference type="PANTHER" id="PTHR44591:SF23">
    <property type="entry name" value="CHEY SUBFAMILY"/>
    <property type="match status" value="1"/>
</dbReference>
<feature type="modified residue" description="4-aspartylphosphate" evidence="2">
    <location>
        <position position="54"/>
    </location>
</feature>
<organism evidence="4 5">
    <name type="scientific">Roseiterribacter gracilis</name>
    <dbReference type="NCBI Taxonomy" id="2812848"/>
    <lineage>
        <taxon>Bacteria</taxon>
        <taxon>Pseudomonadati</taxon>
        <taxon>Pseudomonadota</taxon>
        <taxon>Alphaproteobacteria</taxon>
        <taxon>Rhodospirillales</taxon>
        <taxon>Roseiterribacteraceae</taxon>
        <taxon>Roseiterribacter</taxon>
    </lineage>
</organism>
<keyword evidence="1 2" id="KW-0597">Phosphoprotein</keyword>
<name>A0A8S8X8M1_9PROT</name>
<dbReference type="InterPro" id="IPR001789">
    <property type="entry name" value="Sig_transdc_resp-reg_receiver"/>
</dbReference>
<dbReference type="EMBL" id="BOPV01000001">
    <property type="protein sequence ID" value="GIL40268.1"/>
    <property type="molecule type" value="Genomic_DNA"/>
</dbReference>
<dbReference type="GO" id="GO:0000160">
    <property type="term" value="P:phosphorelay signal transduction system"/>
    <property type="evidence" value="ECO:0007669"/>
    <property type="project" value="InterPro"/>
</dbReference>
<proteinExistence type="predicted"/>
<protein>
    <recommendedName>
        <fullName evidence="3">Response regulatory domain-containing protein</fullName>
    </recommendedName>
</protein>
<feature type="domain" description="Response regulatory" evidence="3">
    <location>
        <begin position="5"/>
        <end position="119"/>
    </location>
</feature>
<dbReference type="InterPro" id="IPR050595">
    <property type="entry name" value="Bact_response_regulator"/>
</dbReference>
<dbReference type="RefSeq" id="WP_420243373.1">
    <property type="nucleotide sequence ID" value="NZ_BOPV01000001.1"/>
</dbReference>
<evidence type="ECO:0000259" key="3">
    <source>
        <dbReference type="PROSITE" id="PS50110"/>
    </source>
</evidence>
<accession>A0A8S8X8M1</accession>
<evidence type="ECO:0000256" key="1">
    <source>
        <dbReference type="ARBA" id="ARBA00022553"/>
    </source>
</evidence>